<reference evidence="3" key="1">
    <citation type="journal article" date="2013" name="New Phytol.">
        <title>Comparative genomic and transcriptomic analyses reveal the hemibiotrophic stage shift of Colletotrichum fungi.</title>
        <authorList>
            <person name="Gan P."/>
            <person name="Ikeda K."/>
            <person name="Irieda H."/>
            <person name="Narusaka M."/>
            <person name="O'Connell R.J."/>
            <person name="Narusaka Y."/>
            <person name="Takano Y."/>
            <person name="Kubo Y."/>
            <person name="Shirasu K."/>
        </authorList>
    </citation>
    <scope>NUCLEOTIDE SEQUENCE [LARGE SCALE GENOMIC DNA]</scope>
    <source>
        <strain evidence="3">104-T / ATCC 96160 / CBS 514.97 / LARS 414 / MAFF 240422</strain>
    </source>
</reference>
<accession>A0A484GA42</accession>
<dbReference type="Gene3D" id="3.40.30.10">
    <property type="entry name" value="Glutaredoxin"/>
    <property type="match status" value="1"/>
</dbReference>
<dbReference type="InterPro" id="IPR036249">
    <property type="entry name" value="Thioredoxin-like_sf"/>
</dbReference>
<dbReference type="EMBL" id="AMCV02000001">
    <property type="protein sequence ID" value="TDZ26537.1"/>
    <property type="molecule type" value="Genomic_DNA"/>
</dbReference>
<dbReference type="InterPro" id="IPR001853">
    <property type="entry name" value="DSBA-like_thioredoxin_dom"/>
</dbReference>
<comment type="caution">
    <text evidence="2">The sequence shown here is derived from an EMBL/GenBank/DDBJ whole genome shotgun (WGS) entry which is preliminary data.</text>
</comment>
<reference evidence="3" key="2">
    <citation type="journal article" date="2019" name="Mol. Plant Microbe Interact.">
        <title>Genome sequence resources for four phytopathogenic fungi from the Colletotrichum orbiculare species complex.</title>
        <authorList>
            <person name="Gan P."/>
            <person name="Tsushima A."/>
            <person name="Narusaka M."/>
            <person name="Narusaka Y."/>
            <person name="Takano Y."/>
            <person name="Kubo Y."/>
            <person name="Shirasu K."/>
        </authorList>
    </citation>
    <scope>GENOME REANNOTATION</scope>
    <source>
        <strain evidence="3">104-T / ATCC 96160 / CBS 514.97 / LARS 414 / MAFF 240422</strain>
    </source>
</reference>
<dbReference type="Pfam" id="PF01323">
    <property type="entry name" value="DSBA"/>
    <property type="match status" value="1"/>
</dbReference>
<protein>
    <recommendedName>
        <fullName evidence="1">DSBA-like thioredoxin domain-containing protein</fullName>
    </recommendedName>
</protein>
<evidence type="ECO:0000313" key="2">
    <source>
        <dbReference type="EMBL" id="TDZ26537.1"/>
    </source>
</evidence>
<name>A0A484GA42_COLOR</name>
<keyword evidence="3" id="KW-1185">Reference proteome</keyword>
<dbReference type="STRING" id="1213857.A0A484GA42"/>
<dbReference type="AlphaFoldDB" id="A0A484GA42"/>
<evidence type="ECO:0000259" key="1">
    <source>
        <dbReference type="Pfam" id="PF01323"/>
    </source>
</evidence>
<evidence type="ECO:0000313" key="3">
    <source>
        <dbReference type="Proteomes" id="UP000014480"/>
    </source>
</evidence>
<dbReference type="Proteomes" id="UP000014480">
    <property type="component" value="Unassembled WGS sequence"/>
</dbReference>
<organism evidence="2 3">
    <name type="scientific">Colletotrichum orbiculare (strain 104-T / ATCC 96160 / CBS 514.97 / LARS 414 / MAFF 240422)</name>
    <name type="common">Cucumber anthracnose fungus</name>
    <name type="synonym">Colletotrichum lagenarium</name>
    <dbReference type="NCBI Taxonomy" id="1213857"/>
    <lineage>
        <taxon>Eukaryota</taxon>
        <taxon>Fungi</taxon>
        <taxon>Dikarya</taxon>
        <taxon>Ascomycota</taxon>
        <taxon>Pezizomycotina</taxon>
        <taxon>Sordariomycetes</taxon>
        <taxon>Hypocreomycetidae</taxon>
        <taxon>Glomerellales</taxon>
        <taxon>Glomerellaceae</taxon>
        <taxon>Colletotrichum</taxon>
        <taxon>Colletotrichum orbiculare species complex</taxon>
    </lineage>
</organism>
<feature type="domain" description="DSBA-like thioredoxin" evidence="1">
    <location>
        <begin position="6"/>
        <end position="218"/>
    </location>
</feature>
<dbReference type="OrthoDB" id="1930760at2759"/>
<proteinExistence type="predicted"/>
<gene>
    <name evidence="2" type="ORF">Cob_v000057</name>
</gene>
<sequence length="226" mass="25859">MYNSQITFTLDTICPRTYIAKKRLNKALDEINNSPDASNVSFTLVFRPYQLHSDFSSEPVDKRAWYRSHKHDDVDEKQAVFEAVMTQIGADVGIRFAWGGSMSNTFRAHRVIQHFQEKRGAETANRLVEAIYERYFEQEKDQGSKEVLVEACVVAGIDETRAREVVEDDTEGRTEVKRMMRTAAMDGVDAVPNVVFEGRRRDLTLVGAKEVDEYVKALRTIVNESR</sequence>
<dbReference type="PANTHER" id="PTHR13887:SF52">
    <property type="entry name" value="DSBA-LIKE THIOREDOXIN DOMAIN-CONTAINING PROTEIN"/>
    <property type="match status" value="1"/>
</dbReference>
<dbReference type="SUPFAM" id="SSF52833">
    <property type="entry name" value="Thioredoxin-like"/>
    <property type="match status" value="1"/>
</dbReference>
<dbReference type="GO" id="GO:0016491">
    <property type="term" value="F:oxidoreductase activity"/>
    <property type="evidence" value="ECO:0007669"/>
    <property type="project" value="InterPro"/>
</dbReference>
<dbReference type="PANTHER" id="PTHR13887">
    <property type="entry name" value="GLUTATHIONE S-TRANSFERASE KAPPA"/>
    <property type="match status" value="1"/>
</dbReference>